<sequence>MRHILTSLAVAAAAFSLPAFALDEEPCGKSMVCASNPQSVADGVQAAGYKAVLSKSSTTGNPMIESAANGYNYSIFFYECEDGKKCGSIQFQISFEDDGANTLELANKWNSNKRFSQMAVADDKSLAVSYDVATIGGLNQKNFADVVDWWALMLGELNKFFKENPAPAAAAEAAVK</sequence>
<evidence type="ECO:0000256" key="1">
    <source>
        <dbReference type="SAM" id="SignalP"/>
    </source>
</evidence>
<gene>
    <name evidence="2" type="ORF">ATN00_12990</name>
</gene>
<name>A0A0S3F550_9SPHN</name>
<dbReference type="Pfam" id="PF10722">
    <property type="entry name" value="YbjN"/>
    <property type="match status" value="1"/>
</dbReference>
<keyword evidence="3" id="KW-1185">Reference proteome</keyword>
<protein>
    <recommendedName>
        <fullName evidence="4">YbjN domain-containing protein</fullName>
    </recommendedName>
</protein>
<feature type="chain" id="PRO_5006611977" description="YbjN domain-containing protein" evidence="1">
    <location>
        <begin position="22"/>
        <end position="176"/>
    </location>
</feature>
<dbReference type="AlphaFoldDB" id="A0A0S3F550"/>
<dbReference type="STRING" id="1332080.ATN00_12990"/>
<evidence type="ECO:0000313" key="3">
    <source>
        <dbReference type="Proteomes" id="UP000056968"/>
    </source>
</evidence>
<dbReference type="InterPro" id="IPR019660">
    <property type="entry name" value="Put_sensory_transdc_reg_YbjN"/>
</dbReference>
<dbReference type="EMBL" id="CP013264">
    <property type="protein sequence ID" value="ALR22616.1"/>
    <property type="molecule type" value="Genomic_DNA"/>
</dbReference>
<dbReference type="CDD" id="cd17511">
    <property type="entry name" value="YbjN_AmyR-like"/>
    <property type="match status" value="1"/>
</dbReference>
<accession>A0A0S3F550</accession>
<proteinExistence type="predicted"/>
<organism evidence="2 3">
    <name type="scientific">Sphingobium baderi</name>
    <dbReference type="NCBI Taxonomy" id="1332080"/>
    <lineage>
        <taxon>Bacteria</taxon>
        <taxon>Pseudomonadati</taxon>
        <taxon>Pseudomonadota</taxon>
        <taxon>Alphaproteobacteria</taxon>
        <taxon>Sphingomonadales</taxon>
        <taxon>Sphingomonadaceae</taxon>
        <taxon>Sphingobium</taxon>
    </lineage>
</organism>
<evidence type="ECO:0000313" key="2">
    <source>
        <dbReference type="EMBL" id="ALR22616.1"/>
    </source>
</evidence>
<feature type="signal peptide" evidence="1">
    <location>
        <begin position="1"/>
        <end position="21"/>
    </location>
</feature>
<dbReference type="RefSeq" id="WP_062068778.1">
    <property type="nucleotide sequence ID" value="NZ_CP013264.1"/>
</dbReference>
<dbReference type="KEGG" id="sbd:ATN00_12990"/>
<keyword evidence="1" id="KW-0732">Signal</keyword>
<evidence type="ECO:0008006" key="4">
    <source>
        <dbReference type="Google" id="ProtNLM"/>
    </source>
</evidence>
<dbReference type="Proteomes" id="UP000056968">
    <property type="component" value="Chromosome"/>
</dbReference>
<dbReference type="OrthoDB" id="33037at2"/>
<reference evidence="2 3" key="1">
    <citation type="submission" date="2015-11" db="EMBL/GenBank/DDBJ databases">
        <title>A Two-component Flavoprotein Monooxygenase System MeaXY Responsible for para-Hydroxylation of 2-Methyl-6-ethylaniline and 2,6-Diethylaniline in Sphingobium baderi DE-13.</title>
        <authorList>
            <person name="Cheng M."/>
            <person name="Meng Q."/>
            <person name="Yang Y."/>
            <person name="Chu C."/>
            <person name="Yan X."/>
            <person name="He J."/>
            <person name="Li S."/>
        </authorList>
    </citation>
    <scope>NUCLEOTIDE SEQUENCE [LARGE SCALE GENOMIC DNA]</scope>
    <source>
        <strain evidence="2 3">DE-13</strain>
    </source>
</reference>